<dbReference type="Proteomes" id="UP000006322">
    <property type="component" value="Unassembled WGS sequence"/>
</dbReference>
<dbReference type="GO" id="GO:0015288">
    <property type="term" value="F:porin activity"/>
    <property type="evidence" value="ECO:0007669"/>
    <property type="project" value="InterPro"/>
</dbReference>
<reference evidence="4" key="1">
    <citation type="journal article" date="2014" name="Environ. Microbiol.">
        <title>Comparative genomics of the marine bacterial genus Glaciecola reveals the high degree of genomic diversity and genomic characteristic for cold adaptation.</title>
        <authorList>
            <person name="Qin Q.L."/>
            <person name="Xie B.B."/>
            <person name="Yu Y."/>
            <person name="Shu Y.L."/>
            <person name="Rong J.C."/>
            <person name="Zhang Y.J."/>
            <person name="Zhao D.L."/>
            <person name="Chen X.L."/>
            <person name="Zhang X.Y."/>
            <person name="Chen B."/>
            <person name="Zhou B.C."/>
            <person name="Zhang Y.Z."/>
        </authorList>
    </citation>
    <scope>NUCLEOTIDE SEQUENCE [LARGE SCALE GENOMIC DNA]</scope>
    <source>
        <strain evidence="4">LMG 21857</strain>
    </source>
</reference>
<dbReference type="RefSeq" id="WP_007103878.1">
    <property type="nucleotide sequence ID" value="NZ_BAER01000026.1"/>
</dbReference>
<organism evidence="3 4">
    <name type="scientific">Paraglaciecola polaris LMG 21857</name>
    <dbReference type="NCBI Taxonomy" id="1129793"/>
    <lineage>
        <taxon>Bacteria</taxon>
        <taxon>Pseudomonadati</taxon>
        <taxon>Pseudomonadota</taxon>
        <taxon>Gammaproteobacteria</taxon>
        <taxon>Alteromonadales</taxon>
        <taxon>Alteromonadaceae</taxon>
        <taxon>Paraglaciecola</taxon>
    </lineage>
</organism>
<protein>
    <recommendedName>
        <fullName evidence="2">Porin domain-containing protein</fullName>
    </recommendedName>
</protein>
<feature type="signal peptide" evidence="1">
    <location>
        <begin position="1"/>
        <end position="25"/>
    </location>
</feature>
<dbReference type="InterPro" id="IPR033900">
    <property type="entry name" value="Gram_neg_porin_domain"/>
</dbReference>
<feature type="domain" description="Porin" evidence="2">
    <location>
        <begin position="18"/>
        <end position="367"/>
    </location>
</feature>
<dbReference type="GO" id="GO:0016020">
    <property type="term" value="C:membrane"/>
    <property type="evidence" value="ECO:0007669"/>
    <property type="project" value="InterPro"/>
</dbReference>
<dbReference type="OrthoDB" id="197869at2"/>
<dbReference type="EMBL" id="BAER01000026">
    <property type="protein sequence ID" value="GAC32074.1"/>
    <property type="molecule type" value="Genomic_DNA"/>
</dbReference>
<evidence type="ECO:0000313" key="3">
    <source>
        <dbReference type="EMBL" id="GAC32074.1"/>
    </source>
</evidence>
<keyword evidence="1" id="KW-0732">Signal</keyword>
<evidence type="ECO:0000259" key="2">
    <source>
        <dbReference type="Pfam" id="PF13609"/>
    </source>
</evidence>
<keyword evidence="4" id="KW-1185">Reference proteome</keyword>
<name>K6YH57_9ALTE</name>
<dbReference type="SUPFAM" id="SSF56935">
    <property type="entry name" value="Porins"/>
    <property type="match status" value="1"/>
</dbReference>
<sequence length="400" mass="45214">MNHRIPHVNLACCLILLGWATTLHANSQDKLQFSGFARVVMGYLDDENAEYVGYDNSLSFDQQSLLGLQADYTFNETLSVTGQLVGHTGAQRSSGLEWLYLTYKPSNALQIKMGKQRIPFFNYSDSLDVGFAYPWLTLPQQFYDTAFFSTFEGVLANYEFTANDWIINYEGYWGRYDDKFYLSSGEIDAQVSGLFGVNANVGYKDWTFRASYNQGNTDIELAEVTQLSGLLRSIGFTDSADWLNPSGRIQFYQLSANYENLNYFVRSEIAKMVGETGIVPDIDSFYISAGYNFYPYTLYISYSKRDISYDHFDNEIPFGVSTELDFLASAYNSVLASFPDDNTNGTKIGIRWDWQPNVALKGEMTLVKAGDSISNDFALKDLGNFDGSAILYQLGLEWVF</sequence>
<proteinExistence type="predicted"/>
<dbReference type="Pfam" id="PF13609">
    <property type="entry name" value="Porin_4"/>
    <property type="match status" value="1"/>
</dbReference>
<evidence type="ECO:0000313" key="4">
    <source>
        <dbReference type="Proteomes" id="UP000006322"/>
    </source>
</evidence>
<accession>K6YH57</accession>
<dbReference type="STRING" id="1129793.GPLA_1159"/>
<dbReference type="AlphaFoldDB" id="K6YH57"/>
<comment type="caution">
    <text evidence="3">The sequence shown here is derived from an EMBL/GenBank/DDBJ whole genome shotgun (WGS) entry which is preliminary data.</text>
</comment>
<evidence type="ECO:0000256" key="1">
    <source>
        <dbReference type="SAM" id="SignalP"/>
    </source>
</evidence>
<gene>
    <name evidence="3" type="ORF">GPLA_1159</name>
</gene>
<feature type="chain" id="PRO_5003897274" description="Porin domain-containing protein" evidence="1">
    <location>
        <begin position="26"/>
        <end position="400"/>
    </location>
</feature>